<organism evidence="2 3">
    <name type="scientific">Exophiala dermatitidis</name>
    <name type="common">Black yeast-like fungus</name>
    <name type="synonym">Wangiella dermatitidis</name>
    <dbReference type="NCBI Taxonomy" id="5970"/>
    <lineage>
        <taxon>Eukaryota</taxon>
        <taxon>Fungi</taxon>
        <taxon>Dikarya</taxon>
        <taxon>Ascomycota</taxon>
        <taxon>Pezizomycotina</taxon>
        <taxon>Eurotiomycetes</taxon>
        <taxon>Chaetothyriomycetidae</taxon>
        <taxon>Chaetothyriales</taxon>
        <taxon>Herpotrichiellaceae</taxon>
        <taxon>Exophiala</taxon>
    </lineage>
</organism>
<feature type="compositionally biased region" description="Low complexity" evidence="1">
    <location>
        <begin position="639"/>
        <end position="652"/>
    </location>
</feature>
<sequence length="682" mass="74328">MAVQQIGPAAPPISIPSRSSSLGEQPRFYVPFLESAYITWPAPRSRYTPPKPSSPDDVDVDVDVVEPFPDFQDPSANLIIARTVLLDNLHRQGCARDPAAPLSTPFRSLYSRITPLTGHIKVDEDLTGQRASVDHIMEIGQTVRTQRMLGNTAKPVSLGGTYPVSMKDPEPKDFLKYKLKKQAKNGITEAIRIQKALECFASDAETENNDQKHERGRSTSRKQRRALAAIHTTYGPERAIQNLLMLRETYPAYFMPGTLNAAVDMTKTSNPDTQESQSKALVISSKPAALPTQGLQGLGIYPAPLASHPTSDKSVGMSTIKSVKQSTTSLVRRLAVKAKSNFRSQLTASSTESSNDTVTEEDNTPAETEDLSSGKQNQMVSERIQFAELDSFPLKVTLKPVPSEAEAEAIPSSTKTMTLTPSDSTVAAETRNDSNEMASKRHGRCFYIEREPVTVLPAELEEKDESDGEIETESYVSVPTSPLLFSSEFATPNVTQRSRSQSDSAVITSLVSADESSLDSDSDNQYTVISPRSSFDESVPAVQVAEMVTLTKPSSPPRLINIPARKSKAAVHDDKEWVIVNKPLNTAVQGKSEPAHHPHAFRGYVTGGQSHPLRRPRSMISLPTRRIEHSGDAYAVVTNNSNSDSDSNSSADSESESDTVGSHVLSNMVSALGRELFGRHPV</sequence>
<feature type="region of interest" description="Disordered" evidence="1">
    <location>
        <begin position="342"/>
        <end position="377"/>
    </location>
</feature>
<proteinExistence type="predicted"/>
<feature type="region of interest" description="Disordered" evidence="1">
    <location>
        <begin position="405"/>
        <end position="438"/>
    </location>
</feature>
<feature type="compositionally biased region" description="Acidic residues" evidence="1">
    <location>
        <begin position="358"/>
        <end position="370"/>
    </location>
</feature>
<accession>A0AAN6EWN8</accession>
<dbReference type="EMBL" id="JAJGCB010000008">
    <property type="protein sequence ID" value="KAJ8991227.1"/>
    <property type="molecule type" value="Genomic_DNA"/>
</dbReference>
<name>A0AAN6EWN8_EXODE</name>
<feature type="compositionally biased region" description="Polar residues" evidence="1">
    <location>
        <begin position="342"/>
        <end position="357"/>
    </location>
</feature>
<protein>
    <submittedName>
        <fullName evidence="2">Uncharacterized protein</fullName>
    </submittedName>
</protein>
<evidence type="ECO:0000313" key="3">
    <source>
        <dbReference type="Proteomes" id="UP001161757"/>
    </source>
</evidence>
<dbReference type="AlphaFoldDB" id="A0AAN6EWN8"/>
<feature type="compositionally biased region" description="Polar residues" evidence="1">
    <location>
        <begin position="411"/>
        <end position="427"/>
    </location>
</feature>
<feature type="region of interest" description="Disordered" evidence="1">
    <location>
        <begin position="637"/>
        <end position="661"/>
    </location>
</feature>
<feature type="region of interest" description="Disordered" evidence="1">
    <location>
        <begin position="1"/>
        <end position="22"/>
    </location>
</feature>
<reference evidence="2" key="1">
    <citation type="submission" date="2023-01" db="EMBL/GenBank/DDBJ databases">
        <title>Exophiala dermititidis isolated from Cystic Fibrosis Patient.</title>
        <authorList>
            <person name="Kurbessoian T."/>
            <person name="Crocker A."/>
            <person name="Murante D."/>
            <person name="Hogan D.A."/>
            <person name="Stajich J.E."/>
        </authorList>
    </citation>
    <scope>NUCLEOTIDE SEQUENCE</scope>
    <source>
        <strain evidence="2">Ex8</strain>
    </source>
</reference>
<dbReference type="Proteomes" id="UP001161757">
    <property type="component" value="Unassembled WGS sequence"/>
</dbReference>
<gene>
    <name evidence="2" type="ORF">HRR80_004572</name>
</gene>
<comment type="caution">
    <text evidence="2">The sequence shown here is derived from an EMBL/GenBank/DDBJ whole genome shotgun (WGS) entry which is preliminary data.</text>
</comment>
<evidence type="ECO:0000313" key="2">
    <source>
        <dbReference type="EMBL" id="KAJ8991227.1"/>
    </source>
</evidence>
<evidence type="ECO:0000256" key="1">
    <source>
        <dbReference type="SAM" id="MobiDB-lite"/>
    </source>
</evidence>